<evidence type="ECO:0000313" key="3">
    <source>
        <dbReference type="Proteomes" id="UP000553776"/>
    </source>
</evidence>
<dbReference type="RefSeq" id="WP_185139269.1">
    <property type="nucleotide sequence ID" value="NZ_JACJVR010000121.1"/>
</dbReference>
<dbReference type="AlphaFoldDB" id="A0A841U3Z5"/>
<protein>
    <submittedName>
        <fullName evidence="2">Uncharacterized protein</fullName>
    </submittedName>
</protein>
<proteinExistence type="predicted"/>
<name>A0A841U3Z5_9BACL</name>
<feature type="non-terminal residue" evidence="2">
    <location>
        <position position="1"/>
    </location>
</feature>
<dbReference type="EMBL" id="JACJVR010000121">
    <property type="protein sequence ID" value="MBB6695316.1"/>
    <property type="molecule type" value="Genomic_DNA"/>
</dbReference>
<feature type="signal peptide" evidence="1">
    <location>
        <begin position="1"/>
        <end position="27"/>
    </location>
</feature>
<keyword evidence="3" id="KW-1185">Reference proteome</keyword>
<gene>
    <name evidence="2" type="ORF">H7B90_28360</name>
</gene>
<reference evidence="2 3" key="1">
    <citation type="submission" date="2020-08" db="EMBL/GenBank/DDBJ databases">
        <title>Cohnella phylogeny.</title>
        <authorList>
            <person name="Dunlap C."/>
        </authorList>
    </citation>
    <scope>NUCLEOTIDE SEQUENCE [LARGE SCALE GENOMIC DNA]</scope>
    <source>
        <strain evidence="2 3">DSM 25239</strain>
    </source>
</reference>
<dbReference type="Proteomes" id="UP000553776">
    <property type="component" value="Unassembled WGS sequence"/>
</dbReference>
<organism evidence="2 3">
    <name type="scientific">Cohnella xylanilytica</name>
    <dbReference type="NCBI Taxonomy" id="557555"/>
    <lineage>
        <taxon>Bacteria</taxon>
        <taxon>Bacillati</taxon>
        <taxon>Bacillota</taxon>
        <taxon>Bacilli</taxon>
        <taxon>Bacillales</taxon>
        <taxon>Paenibacillaceae</taxon>
        <taxon>Cohnella</taxon>
    </lineage>
</organism>
<feature type="chain" id="PRO_5032783359" evidence="1">
    <location>
        <begin position="28"/>
        <end position="174"/>
    </location>
</feature>
<comment type="caution">
    <text evidence="2">The sequence shown here is derived from an EMBL/GenBank/DDBJ whole genome shotgun (WGS) entry which is preliminary data.</text>
</comment>
<keyword evidence="1" id="KW-0732">Signal</keyword>
<accession>A0A841U3Z5</accession>
<evidence type="ECO:0000313" key="2">
    <source>
        <dbReference type="EMBL" id="MBB6695316.1"/>
    </source>
</evidence>
<evidence type="ECO:0000256" key="1">
    <source>
        <dbReference type="SAM" id="SignalP"/>
    </source>
</evidence>
<sequence length="174" mass="18685">LSKFRITLLASLVVIVSAVVFLSIASAANPSEQAKSAIPRPNGIDPSLYKENPAPVFAGNIDVPQSALITKDKILSVFTDDSKLKSADASKSANDSKSAELTTWGEFEKAKGDGSHSQVAADRQVWVLKGSFSEYQDIRLGLVKNAQVTFVFDAETGARLFKQIISDQLERIGG</sequence>